<dbReference type="PROSITE" id="PS50022">
    <property type="entry name" value="FA58C_3"/>
    <property type="match status" value="1"/>
</dbReference>
<dbReference type="RefSeq" id="WP_172455162.1">
    <property type="nucleotide sequence ID" value="NZ_JANJZD010000017.1"/>
</dbReference>
<dbReference type="Gene3D" id="2.60.120.260">
    <property type="entry name" value="Galactose-binding domain-like"/>
    <property type="match status" value="2"/>
</dbReference>
<evidence type="ECO:0000256" key="1">
    <source>
        <dbReference type="ARBA" id="ARBA00007401"/>
    </source>
</evidence>
<keyword evidence="3 5" id="KW-0326">Glycosidase</keyword>
<evidence type="ECO:0000256" key="3">
    <source>
        <dbReference type="ARBA" id="ARBA00023295"/>
    </source>
</evidence>
<dbReference type="InterPro" id="IPR017853">
    <property type="entry name" value="GH"/>
</dbReference>
<dbReference type="PROSITE" id="PS00608">
    <property type="entry name" value="GLYCOSYL_HYDROL_F2_2"/>
    <property type="match status" value="1"/>
</dbReference>
<feature type="domain" description="F5/8 type C" evidence="4">
    <location>
        <begin position="677"/>
        <end position="810"/>
    </location>
</feature>
<gene>
    <name evidence="5" type="primary">lacZ_3</name>
    <name evidence="5" type="ORF">AMURIS_03291</name>
</gene>
<dbReference type="InterPro" id="IPR006104">
    <property type="entry name" value="Glyco_hydro_2_N"/>
</dbReference>
<dbReference type="GO" id="GO:0005975">
    <property type="term" value="P:carbohydrate metabolic process"/>
    <property type="evidence" value="ECO:0007669"/>
    <property type="project" value="InterPro"/>
</dbReference>
<dbReference type="InterPro" id="IPR036156">
    <property type="entry name" value="Beta-gal/glucu_dom_sf"/>
</dbReference>
<dbReference type="SUPFAM" id="SSF51445">
    <property type="entry name" value="(Trans)glycosidases"/>
    <property type="match status" value="1"/>
</dbReference>
<dbReference type="InterPro" id="IPR006102">
    <property type="entry name" value="Ig-like_GH2"/>
</dbReference>
<dbReference type="PANTHER" id="PTHR42732">
    <property type="entry name" value="BETA-GALACTOSIDASE"/>
    <property type="match status" value="1"/>
</dbReference>
<dbReference type="GO" id="GO:0004565">
    <property type="term" value="F:beta-galactosidase activity"/>
    <property type="evidence" value="ECO:0007669"/>
    <property type="project" value="UniProtKB-EC"/>
</dbReference>
<name>A0A2K4ZJC5_9FIRM</name>
<dbReference type="InterPro" id="IPR006101">
    <property type="entry name" value="Glyco_hydro_2"/>
</dbReference>
<accession>A0A2K4ZJC5</accession>
<dbReference type="Pfam" id="PF00703">
    <property type="entry name" value="Glyco_hydro_2"/>
    <property type="match status" value="1"/>
</dbReference>
<reference evidence="5 6" key="1">
    <citation type="submission" date="2018-01" db="EMBL/GenBank/DDBJ databases">
        <authorList>
            <person name="Gaut B.S."/>
            <person name="Morton B.R."/>
            <person name="Clegg M.T."/>
            <person name="Duvall M.R."/>
        </authorList>
    </citation>
    <scope>NUCLEOTIDE SEQUENCE [LARGE SCALE GENOMIC DNA]</scope>
    <source>
        <strain evidence="5">GP69</strain>
    </source>
</reference>
<dbReference type="Proteomes" id="UP000236311">
    <property type="component" value="Unassembled WGS sequence"/>
</dbReference>
<evidence type="ECO:0000256" key="2">
    <source>
        <dbReference type="ARBA" id="ARBA00022801"/>
    </source>
</evidence>
<evidence type="ECO:0000259" key="4">
    <source>
        <dbReference type="PROSITE" id="PS50022"/>
    </source>
</evidence>
<dbReference type="EMBL" id="OFSM01000017">
    <property type="protein sequence ID" value="SOY30560.1"/>
    <property type="molecule type" value="Genomic_DNA"/>
</dbReference>
<dbReference type="InterPro" id="IPR023232">
    <property type="entry name" value="Glyco_hydro_2_AS"/>
</dbReference>
<keyword evidence="2 5" id="KW-0378">Hydrolase</keyword>
<dbReference type="InterPro" id="IPR006103">
    <property type="entry name" value="Glyco_hydro_2_cat"/>
</dbReference>
<dbReference type="Gene3D" id="3.20.20.80">
    <property type="entry name" value="Glycosidases"/>
    <property type="match status" value="1"/>
</dbReference>
<dbReference type="AlphaFoldDB" id="A0A2K4ZJC5"/>
<evidence type="ECO:0000313" key="6">
    <source>
        <dbReference type="Proteomes" id="UP000236311"/>
    </source>
</evidence>
<dbReference type="InterPro" id="IPR008979">
    <property type="entry name" value="Galactose-bd-like_sf"/>
</dbReference>
<dbReference type="PRINTS" id="PR00132">
    <property type="entry name" value="GLHYDRLASE2"/>
</dbReference>
<dbReference type="Gene3D" id="2.60.40.10">
    <property type="entry name" value="Immunoglobulins"/>
    <property type="match status" value="1"/>
</dbReference>
<dbReference type="Pfam" id="PF02836">
    <property type="entry name" value="Glyco_hydro_2_C"/>
    <property type="match status" value="1"/>
</dbReference>
<dbReference type="InterPro" id="IPR051913">
    <property type="entry name" value="GH2_Domain-Containing"/>
</dbReference>
<organism evidence="5 6">
    <name type="scientific">Acetatifactor muris</name>
    <dbReference type="NCBI Taxonomy" id="879566"/>
    <lineage>
        <taxon>Bacteria</taxon>
        <taxon>Bacillati</taxon>
        <taxon>Bacillota</taxon>
        <taxon>Clostridia</taxon>
        <taxon>Lachnospirales</taxon>
        <taxon>Lachnospiraceae</taxon>
        <taxon>Acetatifactor</taxon>
    </lineage>
</organism>
<keyword evidence="6" id="KW-1185">Reference proteome</keyword>
<dbReference type="SUPFAM" id="SSF49303">
    <property type="entry name" value="beta-Galactosidase/glucuronidase domain"/>
    <property type="match status" value="1"/>
</dbReference>
<dbReference type="SUPFAM" id="SSF49785">
    <property type="entry name" value="Galactose-binding domain-like"/>
    <property type="match status" value="2"/>
</dbReference>
<comment type="similarity">
    <text evidence="1">Belongs to the glycosyl hydrolase 2 family.</text>
</comment>
<proteinExistence type="inferred from homology"/>
<dbReference type="PANTHER" id="PTHR42732:SF1">
    <property type="entry name" value="BETA-MANNOSIDASE"/>
    <property type="match status" value="1"/>
</dbReference>
<dbReference type="Pfam" id="PF02837">
    <property type="entry name" value="Glyco_hydro_2_N"/>
    <property type="match status" value="1"/>
</dbReference>
<dbReference type="InterPro" id="IPR013783">
    <property type="entry name" value="Ig-like_fold"/>
</dbReference>
<sequence length="810" mass="90885">MERIHILWNRDWKFMHGYFPDAAGAEFDDSEWYDIGLPHSFGIPYFMEKDFYVGYGCYRKRLYIEKAWLGRRILLEFQGVFQETEIYVNGSLTGTHKGGYTAFVTDITDAVTAGENIVFIRVNNLWNPRLAPRAGEHVFNGGIYRDVSLIVTDPVHVAWYGTFVTTPEISGERATVEIATEVENQETCEVGCRLISVIRYEEQEVARAEGEMTVGAGETAVLRQRTAVLQPKLWSPEAPRLYQAETLVYTEGQLRDRYETTFGIRWFAFTADRGFFLNGEHYEIHGANVHQDHAGWSDAVTHTGITRDIGMVKECGMNFIRGSHYPHHTFFAGECDRQGVLFWSENCFWGTGGAKVEGYWTASAYPVKEEDEAEFEESCVRSLTEMIRTNRNHPSIIVWSMCNEPFFTDAATTDKAKALLRKLVEVSHSLDATRPAAIGGAQRGGFDTLGDLAGYNGDGAAIFHDPGFPSFVSEYGSTVADRPGTFASRYTDGVEQPYAWRSGKSLWCAFHHGSILYDMGHMGIIDYHRLPLDAWYWYREQLTGKPRPESAVEGVAHALTLTADREVISDDGTQDTQLVVALLDAEGRRLSNSCQVTLSVVSGGGRFPTGKRFVMSAEKGSFLDGLGAIEMRGLYGGDTVIRAEAEGVIPAEILIHVNGEEKREGAFENELLPPPSVMKAPKGEKLYEIGINRPVFSSSAAEKFPARSVTDGSWDTCWRPAEKKDGEWIMVDMEGTKEIREIRITFAEMAHGEFEVSLSGNREGFEVLYVSGERPELTHLTLKPQDKEARFIRIRFLEQAVGVRRMEILA</sequence>
<protein>
    <submittedName>
        <fullName evidence="5">Beta-galactosidase</fullName>
        <ecNumber evidence="5">3.2.1.23</ecNumber>
    </submittedName>
</protein>
<evidence type="ECO:0000313" key="5">
    <source>
        <dbReference type="EMBL" id="SOY30560.1"/>
    </source>
</evidence>
<dbReference type="EC" id="3.2.1.23" evidence="5"/>
<dbReference type="InterPro" id="IPR000421">
    <property type="entry name" value="FA58C"/>
</dbReference>
<dbReference type="Pfam" id="PF00754">
    <property type="entry name" value="F5_F8_type_C"/>
    <property type="match status" value="1"/>
</dbReference>